<name>A0ABV9IEA8_9DEIO</name>
<evidence type="ECO:0000313" key="1">
    <source>
        <dbReference type="EMBL" id="MFC4640045.1"/>
    </source>
</evidence>
<evidence type="ECO:0000313" key="2">
    <source>
        <dbReference type="Proteomes" id="UP001595952"/>
    </source>
</evidence>
<keyword evidence="2" id="KW-1185">Reference proteome</keyword>
<organism evidence="1 2">
    <name type="scientific">Deinococcus hohokamensis</name>
    <dbReference type="NCBI Taxonomy" id="309883"/>
    <lineage>
        <taxon>Bacteria</taxon>
        <taxon>Thermotogati</taxon>
        <taxon>Deinococcota</taxon>
        <taxon>Deinococci</taxon>
        <taxon>Deinococcales</taxon>
        <taxon>Deinococcaceae</taxon>
        <taxon>Deinococcus</taxon>
    </lineage>
</organism>
<gene>
    <name evidence="1" type="ORF">ACFO0D_17085</name>
</gene>
<comment type="caution">
    <text evidence="1">The sequence shown here is derived from an EMBL/GenBank/DDBJ whole genome shotgun (WGS) entry which is preliminary data.</text>
</comment>
<dbReference type="EMBL" id="JBHSEI010000012">
    <property type="protein sequence ID" value="MFC4640045.1"/>
    <property type="molecule type" value="Genomic_DNA"/>
</dbReference>
<proteinExistence type="predicted"/>
<protein>
    <submittedName>
        <fullName evidence="1">Uncharacterized protein</fullName>
    </submittedName>
</protein>
<dbReference type="Proteomes" id="UP001595952">
    <property type="component" value="Unassembled WGS sequence"/>
</dbReference>
<reference evidence="2" key="1">
    <citation type="journal article" date="2019" name="Int. J. Syst. Evol. Microbiol.">
        <title>The Global Catalogue of Microorganisms (GCM) 10K type strain sequencing project: providing services to taxonomists for standard genome sequencing and annotation.</title>
        <authorList>
            <consortium name="The Broad Institute Genomics Platform"/>
            <consortium name="The Broad Institute Genome Sequencing Center for Infectious Disease"/>
            <person name="Wu L."/>
            <person name="Ma J."/>
        </authorList>
    </citation>
    <scope>NUCLEOTIDE SEQUENCE [LARGE SCALE GENOMIC DNA]</scope>
    <source>
        <strain evidence="2">CCUG 55995</strain>
    </source>
</reference>
<sequence>MATPPTASPLAAPAAQALNALRTAPTLKLGLAQLSDEQRDQLELNPAMDLQAMKLPVPCCRPA</sequence>
<dbReference type="RefSeq" id="WP_380063035.1">
    <property type="nucleotide sequence ID" value="NZ_JBHSEI010000012.1"/>
</dbReference>
<accession>A0ABV9IEA8</accession>